<name>A0ABS8F1W1_9FIRM</name>
<dbReference type="EMBL" id="JAJEQE010000073">
    <property type="protein sequence ID" value="MCC2150364.1"/>
    <property type="molecule type" value="Genomic_DNA"/>
</dbReference>
<dbReference type="Proteomes" id="UP001299235">
    <property type="component" value="Unassembled WGS sequence"/>
</dbReference>
<keyword evidence="1" id="KW-0472">Membrane</keyword>
<feature type="transmembrane region" description="Helical" evidence="1">
    <location>
        <begin position="87"/>
        <end position="107"/>
    </location>
</feature>
<keyword evidence="3" id="KW-1185">Reference proteome</keyword>
<accession>A0ABS8F1W1</accession>
<keyword evidence="1" id="KW-0812">Transmembrane</keyword>
<feature type="transmembrane region" description="Helical" evidence="1">
    <location>
        <begin position="61"/>
        <end position="80"/>
    </location>
</feature>
<feature type="transmembrane region" description="Helical" evidence="1">
    <location>
        <begin position="113"/>
        <end position="134"/>
    </location>
</feature>
<dbReference type="Pfam" id="PF03419">
    <property type="entry name" value="Peptidase_U4"/>
    <property type="match status" value="1"/>
</dbReference>
<sequence>MYYEVYLDFYFLESFLTDVALLILVKTVMREKWKAKRIAGTAVLESMWSCIELLLPFRGSFTATFFWIVSVLLLVMGGLGKRTAKEVLYGALLLGISSFCFGGALYVAETFRYIPGIFVKMAVFLILWMLLYLYTETDQNRQRICEVSLWQCGKNRKVKALYDTGNRLREPYKKRPVNIIEYEAAKELLDGKENVFLIPYRTVSGSGEMLRGIVFDRMIVSKGRKTEIYEHPVIALTGERVSSDGSYQMILHPDNRKNQEEKDYV</sequence>
<comment type="caution">
    <text evidence="2">The sequence shown here is derived from an EMBL/GenBank/DDBJ whole genome shotgun (WGS) entry which is preliminary data.</text>
</comment>
<gene>
    <name evidence="2" type="ORF">LKD42_14130</name>
</gene>
<organism evidence="2 3">
    <name type="scientific">Hominisplanchenecus faecis</name>
    <dbReference type="NCBI Taxonomy" id="2885351"/>
    <lineage>
        <taxon>Bacteria</taxon>
        <taxon>Bacillati</taxon>
        <taxon>Bacillota</taxon>
        <taxon>Clostridia</taxon>
        <taxon>Lachnospirales</taxon>
        <taxon>Lachnospiraceae</taxon>
        <taxon>Hominisplanchenecus</taxon>
    </lineage>
</organism>
<evidence type="ECO:0000313" key="3">
    <source>
        <dbReference type="Proteomes" id="UP001299235"/>
    </source>
</evidence>
<reference evidence="2 3" key="1">
    <citation type="submission" date="2021-10" db="EMBL/GenBank/DDBJ databases">
        <title>Anaerobic single-cell dispensing facilitates the cultivation of human gut bacteria.</title>
        <authorList>
            <person name="Afrizal A."/>
        </authorList>
    </citation>
    <scope>NUCLEOTIDE SEQUENCE [LARGE SCALE GENOMIC DNA]</scope>
    <source>
        <strain evidence="2 3">CLA-AA-H246</strain>
    </source>
</reference>
<evidence type="ECO:0000256" key="1">
    <source>
        <dbReference type="SAM" id="Phobius"/>
    </source>
</evidence>
<proteinExistence type="predicted"/>
<dbReference type="InterPro" id="IPR005081">
    <property type="entry name" value="SpoIIGA"/>
</dbReference>
<protein>
    <submittedName>
        <fullName evidence="2">Sigma-E processing peptidase SpoIIGA</fullName>
    </submittedName>
</protein>
<evidence type="ECO:0000313" key="2">
    <source>
        <dbReference type="EMBL" id="MCC2150364.1"/>
    </source>
</evidence>
<keyword evidence="1" id="KW-1133">Transmembrane helix</keyword>
<dbReference type="RefSeq" id="WP_248836082.1">
    <property type="nucleotide sequence ID" value="NZ_JAJEQE010000073.1"/>
</dbReference>